<evidence type="ECO:0000313" key="2">
    <source>
        <dbReference type="EMBL" id="MCG2633049.1"/>
    </source>
</evidence>
<name>A0A9X1RHZ1_9BRAD</name>
<dbReference type="Proteomes" id="UP001139054">
    <property type="component" value="Unassembled WGS sequence"/>
</dbReference>
<keyword evidence="1" id="KW-1133">Transmembrane helix</keyword>
<dbReference type="EMBL" id="JAKLTY010000060">
    <property type="protein sequence ID" value="MCG2633049.1"/>
    <property type="molecule type" value="Genomic_DNA"/>
</dbReference>
<evidence type="ECO:0000256" key="1">
    <source>
        <dbReference type="SAM" id="Phobius"/>
    </source>
</evidence>
<feature type="transmembrane region" description="Helical" evidence="1">
    <location>
        <begin position="60"/>
        <end position="81"/>
    </location>
</feature>
<organism evidence="2 3">
    <name type="scientific">Bradyrhizobium zhengyangense</name>
    <dbReference type="NCBI Taxonomy" id="2911009"/>
    <lineage>
        <taxon>Bacteria</taxon>
        <taxon>Pseudomonadati</taxon>
        <taxon>Pseudomonadota</taxon>
        <taxon>Alphaproteobacteria</taxon>
        <taxon>Hyphomicrobiales</taxon>
        <taxon>Nitrobacteraceae</taxon>
        <taxon>Bradyrhizobium</taxon>
    </lineage>
</organism>
<comment type="caution">
    <text evidence="2">The sequence shown here is derived from an EMBL/GenBank/DDBJ whole genome shotgun (WGS) entry which is preliminary data.</text>
</comment>
<sequence length="93" mass="10099">MKYAAVVVLGILIGGFSLYCASVPRPVPPSWNSQNELVCPDGLYFYPNQRLCRGIKETPAVVMLTWLIAAGIALPVAFAIYRAGLPLDDEDSN</sequence>
<evidence type="ECO:0000313" key="3">
    <source>
        <dbReference type="Proteomes" id="UP001139054"/>
    </source>
</evidence>
<gene>
    <name evidence="2" type="ORF">L6654_41555</name>
</gene>
<dbReference type="AlphaFoldDB" id="A0A9X1RHZ1"/>
<dbReference type="RefSeq" id="WP_237892150.1">
    <property type="nucleotide sequence ID" value="NZ_JAKLTY010000060.1"/>
</dbReference>
<protein>
    <submittedName>
        <fullName evidence="2">Uncharacterized protein</fullName>
    </submittedName>
</protein>
<proteinExistence type="predicted"/>
<keyword evidence="1" id="KW-0472">Membrane</keyword>
<reference evidence="2" key="1">
    <citation type="submission" date="2022-01" db="EMBL/GenBank/DDBJ databases">
        <title>Genome sequnece data of strain Bradyrhizobium sp. nov.</title>
        <authorList>
            <person name="Zhang J."/>
        </authorList>
    </citation>
    <scope>NUCLEOTIDE SEQUENCE</scope>
    <source>
        <strain evidence="2">WYCCWR 13023</strain>
    </source>
</reference>
<keyword evidence="1" id="KW-0812">Transmembrane</keyword>
<accession>A0A9X1RHZ1</accession>